<dbReference type="Proteomes" id="UP001231189">
    <property type="component" value="Unassembled WGS sequence"/>
</dbReference>
<name>A0AAD8R9A6_LOLMU</name>
<dbReference type="PROSITE" id="PS50179">
    <property type="entry name" value="VHS"/>
    <property type="match status" value="1"/>
</dbReference>
<keyword evidence="3" id="KW-0813">Transport</keyword>
<dbReference type="PANTHER" id="PTHR45898:SF4">
    <property type="entry name" value="TARGET OF MYB PROTEIN 1"/>
    <property type="match status" value="1"/>
</dbReference>
<comment type="caution">
    <text evidence="7">The sequence shown here is derived from an EMBL/GenBank/DDBJ whole genome shotgun (WGS) entry which is preliminary data.</text>
</comment>
<dbReference type="EMBL" id="JAUUTY010000006">
    <property type="protein sequence ID" value="KAK1616421.1"/>
    <property type="molecule type" value="Genomic_DNA"/>
</dbReference>
<dbReference type="InterPro" id="IPR044836">
    <property type="entry name" value="TOL_plant"/>
</dbReference>
<dbReference type="InterPro" id="IPR002014">
    <property type="entry name" value="VHS_dom"/>
</dbReference>
<dbReference type="FunFam" id="1.25.40.90:FF:000028">
    <property type="entry name" value="TOM1-like protein 2"/>
    <property type="match status" value="1"/>
</dbReference>
<comment type="subcellular location">
    <subcellularLocation>
        <location evidence="1">Membrane</location>
    </subcellularLocation>
</comment>
<evidence type="ECO:0000313" key="7">
    <source>
        <dbReference type="EMBL" id="KAK1616421.1"/>
    </source>
</evidence>
<keyword evidence="8" id="KW-1185">Reference proteome</keyword>
<feature type="compositionally biased region" description="Polar residues" evidence="5">
    <location>
        <begin position="560"/>
        <end position="582"/>
    </location>
</feature>
<feature type="compositionally biased region" description="Polar residues" evidence="5">
    <location>
        <begin position="223"/>
        <end position="248"/>
    </location>
</feature>
<protein>
    <recommendedName>
        <fullName evidence="6">VHS domain-containing protein</fullName>
    </recommendedName>
</protein>
<evidence type="ECO:0000313" key="8">
    <source>
        <dbReference type="Proteomes" id="UP001231189"/>
    </source>
</evidence>
<dbReference type="Pfam" id="PF00790">
    <property type="entry name" value="VHS"/>
    <property type="match status" value="1"/>
</dbReference>
<dbReference type="CDD" id="cd03561">
    <property type="entry name" value="VHS"/>
    <property type="match status" value="1"/>
</dbReference>
<dbReference type="GO" id="GO:0016020">
    <property type="term" value="C:membrane"/>
    <property type="evidence" value="ECO:0007669"/>
    <property type="project" value="UniProtKB-SubCell"/>
</dbReference>
<dbReference type="GO" id="GO:0043328">
    <property type="term" value="P:protein transport to vacuole involved in ubiquitin-dependent protein catabolic process via the multivesicular body sorting pathway"/>
    <property type="evidence" value="ECO:0007669"/>
    <property type="project" value="InterPro"/>
</dbReference>
<feature type="domain" description="VHS" evidence="6">
    <location>
        <begin position="11"/>
        <end position="140"/>
    </location>
</feature>
<dbReference type="SUPFAM" id="SSF48464">
    <property type="entry name" value="ENTH/VHS domain"/>
    <property type="match status" value="1"/>
</dbReference>
<evidence type="ECO:0000256" key="2">
    <source>
        <dbReference type="ARBA" id="ARBA00007708"/>
    </source>
</evidence>
<keyword evidence="4" id="KW-0472">Membrane</keyword>
<dbReference type="SMART" id="SM00288">
    <property type="entry name" value="VHS"/>
    <property type="match status" value="1"/>
</dbReference>
<dbReference type="InterPro" id="IPR008942">
    <property type="entry name" value="ENTH_VHS"/>
</dbReference>
<feature type="region of interest" description="Disordered" evidence="5">
    <location>
        <begin position="220"/>
        <end position="269"/>
    </location>
</feature>
<sequence>MPSSSSSVVRATSDVLIGPDWAMNLEICDTLNRDPGQTKDVLKSLKKRIVHKNSKVQLLALTLLETMIKNCGDIVHMQVAERDILHDMVKIVKKRPDYHVKDKILTLIDTWQEVFGGARARYPQYYAAYQELLRAGTVFPLRSEGSVPVLTPPQTQPLQNYPPALRDVHHDAPESSVQDFPAIRDEELLSQGLSLNDDLQRVLGKHDAIAAGIAVRVEKPRPLQSQNGRSQTTTEPVQRSSATTSASKQAPFEQLALPAPPSSSTSKAVATRAPNIDLLSGDEYIKPEPANSLALVPVSEYSASDQNVLALADMFQQNTASNNNKHNLTNSSTPNSTFPSSHAYHAAVQPMLPQQPTAYSNGDMTNAIVPYGQHSQLKSTSSWDGQPAYGMNSQQQALSYGIENQNGDLPPPPWEIQQSMGNQPQYSQVGAMSLQPVSMPPQSTQISQGFISTQQIARAQPGGMHPQPVPGMPHGALQSPQYVPNMQHGGMYHSMQINQGMGMYSQPMAGGQFYGMNHQQLYAVQMAGYGYGQQSGGYYIPNAAYAYTSANELSQRMNGLSVQDGTSNGAATPFSLKQQNKSSRPEDSLFGDLLSIAKLKQTKPAAGKVGGL</sequence>
<feature type="region of interest" description="Disordered" evidence="5">
    <location>
        <begin position="560"/>
        <end position="587"/>
    </location>
</feature>
<dbReference type="AlphaFoldDB" id="A0AAD8R9A6"/>
<dbReference type="GO" id="GO:0043130">
    <property type="term" value="F:ubiquitin binding"/>
    <property type="evidence" value="ECO:0007669"/>
    <property type="project" value="InterPro"/>
</dbReference>
<evidence type="ECO:0000256" key="4">
    <source>
        <dbReference type="ARBA" id="ARBA00023136"/>
    </source>
</evidence>
<evidence type="ECO:0000256" key="5">
    <source>
        <dbReference type="SAM" id="MobiDB-lite"/>
    </source>
</evidence>
<proteinExistence type="inferred from homology"/>
<accession>A0AAD8R9A6</accession>
<dbReference type="GO" id="GO:0005737">
    <property type="term" value="C:cytoplasm"/>
    <property type="evidence" value="ECO:0007669"/>
    <property type="project" value="UniProtKB-ARBA"/>
</dbReference>
<evidence type="ECO:0000256" key="1">
    <source>
        <dbReference type="ARBA" id="ARBA00004370"/>
    </source>
</evidence>
<organism evidence="7 8">
    <name type="scientific">Lolium multiflorum</name>
    <name type="common">Italian ryegrass</name>
    <name type="synonym">Lolium perenne subsp. multiflorum</name>
    <dbReference type="NCBI Taxonomy" id="4521"/>
    <lineage>
        <taxon>Eukaryota</taxon>
        <taxon>Viridiplantae</taxon>
        <taxon>Streptophyta</taxon>
        <taxon>Embryophyta</taxon>
        <taxon>Tracheophyta</taxon>
        <taxon>Spermatophyta</taxon>
        <taxon>Magnoliopsida</taxon>
        <taxon>Liliopsida</taxon>
        <taxon>Poales</taxon>
        <taxon>Poaceae</taxon>
        <taxon>BOP clade</taxon>
        <taxon>Pooideae</taxon>
        <taxon>Poodae</taxon>
        <taxon>Poeae</taxon>
        <taxon>Poeae Chloroplast Group 2 (Poeae type)</taxon>
        <taxon>Loliodinae</taxon>
        <taxon>Loliinae</taxon>
        <taxon>Lolium</taxon>
    </lineage>
</organism>
<comment type="similarity">
    <text evidence="2">Belongs to the TOM1 family.</text>
</comment>
<evidence type="ECO:0000259" key="6">
    <source>
        <dbReference type="PROSITE" id="PS50179"/>
    </source>
</evidence>
<reference evidence="7" key="1">
    <citation type="submission" date="2023-07" db="EMBL/GenBank/DDBJ databases">
        <title>A chromosome-level genome assembly of Lolium multiflorum.</title>
        <authorList>
            <person name="Chen Y."/>
            <person name="Copetti D."/>
            <person name="Kolliker R."/>
            <person name="Studer B."/>
        </authorList>
    </citation>
    <scope>NUCLEOTIDE SEQUENCE</scope>
    <source>
        <strain evidence="7">02402/16</strain>
        <tissue evidence="7">Leaf</tissue>
    </source>
</reference>
<evidence type="ECO:0000256" key="3">
    <source>
        <dbReference type="ARBA" id="ARBA00022448"/>
    </source>
</evidence>
<dbReference type="GO" id="GO:0035091">
    <property type="term" value="F:phosphatidylinositol binding"/>
    <property type="evidence" value="ECO:0007669"/>
    <property type="project" value="InterPro"/>
</dbReference>
<dbReference type="PANTHER" id="PTHR45898">
    <property type="entry name" value="TOM1-LIKE PROTEIN"/>
    <property type="match status" value="1"/>
</dbReference>
<gene>
    <name evidence="7" type="ORF">QYE76_021938</name>
</gene>
<dbReference type="Gene3D" id="1.25.40.90">
    <property type="match status" value="1"/>
</dbReference>